<dbReference type="Pfam" id="PF16845">
    <property type="entry name" value="SQAPI"/>
    <property type="match status" value="1"/>
</dbReference>
<dbReference type="Gene3D" id="3.10.450.10">
    <property type="match status" value="1"/>
</dbReference>
<dbReference type="PANTHER" id="PTHR11413:SF116">
    <property type="entry name" value="MULTICYSTATIN"/>
    <property type="match status" value="1"/>
</dbReference>
<feature type="domain" description="Cystatin" evidence="4">
    <location>
        <begin position="60"/>
        <end position="150"/>
    </location>
</feature>
<dbReference type="CDD" id="cd00042">
    <property type="entry name" value="CY"/>
    <property type="match status" value="1"/>
</dbReference>
<gene>
    <name evidence="5" type="ORF">MtrunA17_Chr3g0097041</name>
</gene>
<protein>
    <recommendedName>
        <fullName evidence="3">Cysteine proteinase inhibitor</fullName>
    </recommendedName>
</protein>
<organism evidence="5 6">
    <name type="scientific">Medicago truncatula</name>
    <name type="common">Barrel medic</name>
    <name type="synonym">Medicago tribuloides</name>
    <dbReference type="NCBI Taxonomy" id="3880"/>
    <lineage>
        <taxon>Eukaryota</taxon>
        <taxon>Viridiplantae</taxon>
        <taxon>Streptophyta</taxon>
        <taxon>Embryophyta</taxon>
        <taxon>Tracheophyta</taxon>
        <taxon>Spermatophyta</taxon>
        <taxon>Magnoliopsida</taxon>
        <taxon>eudicotyledons</taxon>
        <taxon>Gunneridae</taxon>
        <taxon>Pentapetalae</taxon>
        <taxon>rosids</taxon>
        <taxon>fabids</taxon>
        <taxon>Fabales</taxon>
        <taxon>Fabaceae</taxon>
        <taxon>Papilionoideae</taxon>
        <taxon>50 kb inversion clade</taxon>
        <taxon>NPAAA clade</taxon>
        <taxon>Hologalegina</taxon>
        <taxon>IRL clade</taxon>
        <taxon>Trifolieae</taxon>
        <taxon>Medicago</taxon>
    </lineage>
</organism>
<evidence type="ECO:0000313" key="5">
    <source>
        <dbReference type="EMBL" id="RHN66918.1"/>
    </source>
</evidence>
<dbReference type="InterPro" id="IPR000010">
    <property type="entry name" value="Cystatin_dom"/>
</dbReference>
<dbReference type="InterPro" id="IPR046350">
    <property type="entry name" value="Cystatin_sf"/>
</dbReference>
<comment type="caution">
    <text evidence="5">The sequence shown here is derived from an EMBL/GenBank/DDBJ whole genome shotgun (WGS) entry which is preliminary data.</text>
</comment>
<comment type="similarity">
    <text evidence="3">Belongs to the cystatin family. Phytocystatin subfamily.</text>
</comment>
<dbReference type="SUPFAM" id="SSF54403">
    <property type="entry name" value="Cystatin/monellin"/>
    <property type="match status" value="1"/>
</dbReference>
<keyword evidence="1 3" id="KW-0646">Protease inhibitor</keyword>
<accession>A0A396IQD9</accession>
<reference evidence="6" key="1">
    <citation type="journal article" date="2018" name="Nat. Plants">
        <title>Whole-genome landscape of Medicago truncatula symbiotic genes.</title>
        <authorList>
            <person name="Pecrix Y."/>
            <person name="Staton S.E."/>
            <person name="Sallet E."/>
            <person name="Lelandais-Briere C."/>
            <person name="Moreau S."/>
            <person name="Carrere S."/>
            <person name="Blein T."/>
            <person name="Jardinaud M.F."/>
            <person name="Latrasse D."/>
            <person name="Zouine M."/>
            <person name="Zahm M."/>
            <person name="Kreplak J."/>
            <person name="Mayjonade B."/>
            <person name="Satge C."/>
            <person name="Perez M."/>
            <person name="Cauet S."/>
            <person name="Marande W."/>
            <person name="Chantry-Darmon C."/>
            <person name="Lopez-Roques C."/>
            <person name="Bouchez O."/>
            <person name="Berard A."/>
            <person name="Debelle F."/>
            <person name="Munos S."/>
            <person name="Bendahmane A."/>
            <person name="Berges H."/>
            <person name="Niebel A."/>
            <person name="Buitink J."/>
            <person name="Frugier F."/>
            <person name="Benhamed M."/>
            <person name="Crespi M."/>
            <person name="Gouzy J."/>
            <person name="Gamas P."/>
        </authorList>
    </citation>
    <scope>NUCLEOTIDE SEQUENCE [LARGE SCALE GENOMIC DNA]</scope>
    <source>
        <strain evidence="6">cv. Jemalong A17</strain>
    </source>
</reference>
<sequence>MESFFQNLTTKVKETISPPGRGVSEVKGSSDMQRREITERKKLEMQMEDYFASADRIRKMECGGITEINGSQNCPTIDGLARFAVDQNNKKVVPKKEFVKVVSAKQKLVAGMLYYITLEAKVGEKVNVYEAQIWDRPWLDLKELTEFKRVDDDPSTDSFDRSYQIGDQFF</sequence>
<evidence type="ECO:0000313" key="6">
    <source>
        <dbReference type="Proteomes" id="UP000265566"/>
    </source>
</evidence>
<evidence type="ECO:0000256" key="1">
    <source>
        <dbReference type="ARBA" id="ARBA00022690"/>
    </source>
</evidence>
<keyword evidence="2 3" id="KW-0789">Thiol protease inhibitor</keyword>
<evidence type="ECO:0000259" key="4">
    <source>
        <dbReference type="SMART" id="SM00043"/>
    </source>
</evidence>
<dbReference type="PANTHER" id="PTHR11413">
    <property type="entry name" value="CYSTATIN FAMILY MEMBER"/>
    <property type="match status" value="1"/>
</dbReference>
<dbReference type="Proteomes" id="UP000265566">
    <property type="component" value="Chromosome 3"/>
</dbReference>
<evidence type="ECO:0000256" key="3">
    <source>
        <dbReference type="RuleBase" id="RU362130"/>
    </source>
</evidence>
<dbReference type="Gramene" id="rna15040">
    <property type="protein sequence ID" value="RHN66918.1"/>
    <property type="gene ID" value="gene15040"/>
</dbReference>
<dbReference type="GO" id="GO:0004869">
    <property type="term" value="F:cysteine-type endopeptidase inhibitor activity"/>
    <property type="evidence" value="ECO:0007669"/>
    <property type="project" value="UniProtKB-KW"/>
</dbReference>
<evidence type="ECO:0000256" key="2">
    <source>
        <dbReference type="ARBA" id="ARBA00022704"/>
    </source>
</evidence>
<dbReference type="AlphaFoldDB" id="A0A396IQD9"/>
<dbReference type="SMART" id="SM00043">
    <property type="entry name" value="CY"/>
    <property type="match status" value="1"/>
</dbReference>
<proteinExistence type="inferred from homology"/>
<dbReference type="InterPro" id="IPR027214">
    <property type="entry name" value="Cystatin"/>
</dbReference>
<dbReference type="EMBL" id="PSQE01000003">
    <property type="protein sequence ID" value="RHN66918.1"/>
    <property type="molecule type" value="Genomic_DNA"/>
</dbReference>
<name>A0A396IQD9_MEDTR</name>